<evidence type="ECO:0000256" key="13">
    <source>
        <dbReference type="PIRSR" id="PIRSR001359-3"/>
    </source>
</evidence>
<evidence type="ECO:0000256" key="11">
    <source>
        <dbReference type="PIRSR" id="PIRSR001359-1"/>
    </source>
</evidence>
<evidence type="ECO:0000256" key="5">
    <source>
        <dbReference type="ARBA" id="ARBA00005812"/>
    </source>
</evidence>
<comment type="pathway">
    <text evidence="3 14">Carbohydrate degradation; glycolysis; D-glyceraldehyde 3-phosphate and glycerone phosphate from D-glucose: step 4/4.</text>
</comment>
<keyword evidence="6" id="KW-0113">Calvin cycle</keyword>
<comment type="similarity">
    <text evidence="5 14">Belongs to the class II fructose-bisphosphate aldolase family.</text>
</comment>
<dbReference type="InterPro" id="IPR013785">
    <property type="entry name" value="Aldolase_TIM"/>
</dbReference>
<dbReference type="InterPro" id="IPR006412">
    <property type="entry name" value="Fruct_bisP_Calv"/>
</dbReference>
<dbReference type="NCBIfam" id="TIGR01521">
    <property type="entry name" value="FruBisAldo_II_B"/>
    <property type="match status" value="1"/>
</dbReference>
<dbReference type="PROSITE" id="PS00602">
    <property type="entry name" value="ALDOLASE_CLASS_II_1"/>
    <property type="match status" value="1"/>
</dbReference>
<evidence type="ECO:0000256" key="2">
    <source>
        <dbReference type="ARBA" id="ARBA00002181"/>
    </source>
</evidence>
<feature type="binding site" evidence="13">
    <location>
        <position position="84"/>
    </location>
    <ligand>
        <name>Zn(2+)</name>
        <dbReference type="ChEBI" id="CHEBI:29105"/>
        <label>1</label>
        <note>catalytic</note>
    </ligand>
</feature>
<dbReference type="EC" id="4.1.2.13" evidence="14"/>
<dbReference type="PANTHER" id="PTHR30304:SF0">
    <property type="entry name" value="D-TAGATOSE-1,6-BISPHOSPHATE ALDOLASE SUBUNIT GATY-RELATED"/>
    <property type="match status" value="1"/>
</dbReference>
<keyword evidence="16" id="KW-1185">Reference proteome</keyword>
<sequence length="345" mass="37743">MARISLRQLLDHAAEHGYGMPAYNINNMEQGLAIMEAARRTQSPVIIQASRGARAYSNDLMLKRMINALVEIYPEIPLCMHQDHGNSVGTCASAIQHGFTSVMMDGSLKADAKTPADFEYNVDVTRRVVEMAHACGVSVEGELGVLGSLETGMGEAEDGHGAEGVLDHSQLLTDPDQAVDFVAQTNVDALAIAMGTSHGAYKFTRKPDGDVLAMNVISEIHKRLPNTHLVMHGSSSVPQELQDMINEYGGKMPQTWGVPVEELQKAIKMGVRKINIDTDLRLAITAGIRETFMKSPEVFDPRTYFKPAYAMMQKVCEDRFEQFGAAGKAPKIKPVGLSTMAQFYL</sequence>
<dbReference type="GO" id="GO:0006096">
    <property type="term" value="P:glycolytic process"/>
    <property type="evidence" value="ECO:0007669"/>
    <property type="project" value="UniProtKB-UniPathway"/>
</dbReference>
<organism evidence="15 16">
    <name type="scientific">Asticcacaulis biprosthecium C19</name>
    <dbReference type="NCBI Taxonomy" id="715226"/>
    <lineage>
        <taxon>Bacteria</taxon>
        <taxon>Pseudomonadati</taxon>
        <taxon>Pseudomonadota</taxon>
        <taxon>Alphaproteobacteria</taxon>
        <taxon>Caulobacterales</taxon>
        <taxon>Caulobacteraceae</taxon>
        <taxon>Asticcacaulis</taxon>
    </lineage>
</organism>
<dbReference type="Proteomes" id="UP000006512">
    <property type="component" value="Unassembled WGS sequence"/>
</dbReference>
<evidence type="ECO:0000256" key="6">
    <source>
        <dbReference type="ARBA" id="ARBA00022567"/>
    </source>
</evidence>
<proteinExistence type="inferred from homology"/>
<feature type="active site" description="Proton donor" evidence="11">
    <location>
        <position position="83"/>
    </location>
</feature>
<evidence type="ECO:0000313" key="16">
    <source>
        <dbReference type="Proteomes" id="UP000006512"/>
    </source>
</evidence>
<dbReference type="RefSeq" id="WP_006273429.1">
    <property type="nucleotide sequence ID" value="NZ_GL883078.1"/>
</dbReference>
<evidence type="ECO:0000256" key="10">
    <source>
        <dbReference type="ARBA" id="ARBA00023239"/>
    </source>
</evidence>
<dbReference type="InterPro" id="IPR000771">
    <property type="entry name" value="FBA_II"/>
</dbReference>
<dbReference type="GO" id="GO:0008270">
    <property type="term" value="F:zinc ion binding"/>
    <property type="evidence" value="ECO:0007669"/>
    <property type="project" value="InterPro"/>
</dbReference>
<evidence type="ECO:0000256" key="14">
    <source>
        <dbReference type="RuleBase" id="RU365019"/>
    </source>
</evidence>
<dbReference type="PROSITE" id="PS00806">
    <property type="entry name" value="ALDOLASE_CLASS_II_2"/>
    <property type="match status" value="1"/>
</dbReference>
<dbReference type="OrthoDB" id="9803995at2"/>
<feature type="binding site" evidence="13">
    <location>
        <position position="232"/>
    </location>
    <ligand>
        <name>Zn(2+)</name>
        <dbReference type="ChEBI" id="CHEBI:29105"/>
        <label>1</label>
        <note>catalytic</note>
    </ligand>
</feature>
<dbReference type="PANTHER" id="PTHR30304">
    <property type="entry name" value="D-TAGATOSE-1,6-BISPHOSPHATE ALDOLASE"/>
    <property type="match status" value="1"/>
</dbReference>
<keyword evidence="10 14" id="KW-0456">Lyase</keyword>
<comment type="pathway">
    <text evidence="4">Carbohydrate biosynthesis; Calvin cycle.</text>
</comment>
<feature type="binding site" evidence="13">
    <location>
        <position position="142"/>
    </location>
    <ligand>
        <name>Zn(2+)</name>
        <dbReference type="ChEBI" id="CHEBI:29105"/>
        <label>2</label>
    </ligand>
</feature>
<protein>
    <recommendedName>
        <fullName evidence="14">Fructose-1,6-bisphosphate aldolase</fullName>
        <shortName evidence="14">FBP aldolase</shortName>
        <ecNumber evidence="14">4.1.2.13</ecNumber>
    </recommendedName>
</protein>
<comment type="cofactor">
    <cofactor evidence="14">
        <name>Zn(2+)</name>
        <dbReference type="ChEBI" id="CHEBI:29105"/>
    </cofactor>
    <text evidence="14">One is catalytic and the other provides a structural contribution.</text>
</comment>
<feature type="binding site" evidence="13">
    <location>
        <position position="198"/>
    </location>
    <ligand>
        <name>Zn(2+)</name>
        <dbReference type="ChEBI" id="CHEBI:29105"/>
        <label>1</label>
        <note>catalytic</note>
    </ligand>
</feature>
<name>F4QPH5_9CAUL</name>
<dbReference type="HOGENOM" id="CLU_040088_0_0_5"/>
<dbReference type="EMBL" id="GL883078">
    <property type="protein sequence ID" value="EGF91233.1"/>
    <property type="molecule type" value="Genomic_DNA"/>
</dbReference>
<dbReference type="GO" id="GO:0019253">
    <property type="term" value="P:reductive pentose-phosphate cycle"/>
    <property type="evidence" value="ECO:0007669"/>
    <property type="project" value="UniProtKB-UniPathway"/>
</dbReference>
<evidence type="ECO:0000256" key="12">
    <source>
        <dbReference type="PIRSR" id="PIRSR001359-2"/>
    </source>
</evidence>
<evidence type="ECO:0000256" key="4">
    <source>
        <dbReference type="ARBA" id="ARBA00005215"/>
    </source>
</evidence>
<comment type="function">
    <text evidence="2 14">Catalyzes the aldol condensation of dihydroxyacetone phosphate (DHAP or glycerone-phosphate) with glyceraldehyde 3-phosphate (G3P) to form fructose 1,6-bisphosphate (FBP) in gluconeogenesis and the reverse reaction in glycolysis.</text>
</comment>
<feature type="binding site" evidence="13">
    <location>
        <position position="105"/>
    </location>
    <ligand>
        <name>Zn(2+)</name>
        <dbReference type="ChEBI" id="CHEBI:29105"/>
        <label>2</label>
    </ligand>
</feature>
<reference evidence="16" key="1">
    <citation type="submission" date="2011-03" db="EMBL/GenBank/DDBJ databases">
        <title>Draft genome sequence of Brevundimonas diminuta.</title>
        <authorList>
            <person name="Brown P.J.B."/>
            <person name="Buechlein A."/>
            <person name="Hemmerich C."/>
            <person name="Brun Y.V."/>
        </authorList>
    </citation>
    <scope>NUCLEOTIDE SEQUENCE [LARGE SCALE GENOMIC DNA]</scope>
    <source>
        <strain evidence="16">C19</strain>
    </source>
</reference>
<keyword evidence="8 13" id="KW-0862">Zinc</keyword>
<evidence type="ECO:0000256" key="8">
    <source>
        <dbReference type="ARBA" id="ARBA00022833"/>
    </source>
</evidence>
<feature type="binding site" evidence="12">
    <location>
        <position position="199"/>
    </location>
    <ligand>
        <name>dihydroxyacetone phosphate</name>
        <dbReference type="ChEBI" id="CHEBI:57642"/>
    </ligand>
</feature>
<dbReference type="CDD" id="cd00947">
    <property type="entry name" value="TBP_aldolase_IIB"/>
    <property type="match status" value="1"/>
</dbReference>
<keyword evidence="9 14" id="KW-0324">Glycolysis</keyword>
<dbReference type="GO" id="GO:0004332">
    <property type="term" value="F:fructose-bisphosphate aldolase activity"/>
    <property type="evidence" value="ECO:0007669"/>
    <property type="project" value="UniProtKB-EC"/>
</dbReference>
<feature type="binding site" evidence="12">
    <location>
        <begin position="233"/>
        <end position="235"/>
    </location>
    <ligand>
        <name>dihydroxyacetone phosphate</name>
        <dbReference type="ChEBI" id="CHEBI:57642"/>
    </ligand>
</feature>
<dbReference type="STRING" id="715226.ABI_26480"/>
<keyword evidence="7 13" id="KW-0479">Metal-binding</keyword>
<dbReference type="InterPro" id="IPR050246">
    <property type="entry name" value="Class_II_FBP_aldolase"/>
</dbReference>
<dbReference type="Pfam" id="PF01116">
    <property type="entry name" value="F_bP_aldolase"/>
    <property type="match status" value="1"/>
</dbReference>
<evidence type="ECO:0000313" key="15">
    <source>
        <dbReference type="EMBL" id="EGF91233.1"/>
    </source>
</evidence>
<evidence type="ECO:0000256" key="9">
    <source>
        <dbReference type="ARBA" id="ARBA00023152"/>
    </source>
</evidence>
<comment type="cofactor">
    <cofactor evidence="13">
        <name>Zn(2+)</name>
        <dbReference type="ChEBI" id="CHEBI:29105"/>
    </cofactor>
    <text evidence="13">Binds 2 Zn(2+) ions per subunit. One is catalytic and the other provides a structural contribution.</text>
</comment>
<dbReference type="UniPathway" id="UPA00109">
    <property type="reaction ID" value="UER00183"/>
</dbReference>
<dbReference type="FunFam" id="3.20.20.70:FF:000111">
    <property type="entry name" value="Fructose-1,6-bisphosphate aldolase"/>
    <property type="match status" value="1"/>
</dbReference>
<evidence type="ECO:0000256" key="7">
    <source>
        <dbReference type="ARBA" id="ARBA00022723"/>
    </source>
</evidence>
<dbReference type="UniPathway" id="UPA00116"/>
<dbReference type="PIRSF" id="PIRSF001359">
    <property type="entry name" value="F_bP_aldolase_II"/>
    <property type="match status" value="1"/>
</dbReference>
<evidence type="ECO:0000256" key="3">
    <source>
        <dbReference type="ARBA" id="ARBA00004714"/>
    </source>
</evidence>
<dbReference type="NCBIfam" id="TIGR00167">
    <property type="entry name" value="cbbA"/>
    <property type="match status" value="1"/>
</dbReference>
<dbReference type="AlphaFoldDB" id="F4QPH5"/>
<gene>
    <name evidence="15" type="primary">fba</name>
    <name evidence="15" type="ORF">ABI_26480</name>
</gene>
<comment type="catalytic activity">
    <reaction evidence="1 14">
        <text>beta-D-fructose 1,6-bisphosphate = D-glyceraldehyde 3-phosphate + dihydroxyacetone phosphate</text>
        <dbReference type="Rhea" id="RHEA:14729"/>
        <dbReference type="ChEBI" id="CHEBI:32966"/>
        <dbReference type="ChEBI" id="CHEBI:57642"/>
        <dbReference type="ChEBI" id="CHEBI:59776"/>
        <dbReference type="EC" id="4.1.2.13"/>
    </reaction>
</comment>
<evidence type="ECO:0000256" key="1">
    <source>
        <dbReference type="ARBA" id="ARBA00000441"/>
    </source>
</evidence>
<dbReference type="SUPFAM" id="SSF51569">
    <property type="entry name" value="Aldolase"/>
    <property type="match status" value="1"/>
</dbReference>
<accession>F4QPH5</accession>
<dbReference type="eggNOG" id="COG0191">
    <property type="taxonomic scope" value="Bacteria"/>
</dbReference>
<dbReference type="Gene3D" id="3.20.20.70">
    <property type="entry name" value="Aldolase class I"/>
    <property type="match status" value="1"/>
</dbReference>
<feature type="binding site" evidence="12">
    <location>
        <begin position="275"/>
        <end position="278"/>
    </location>
    <ligand>
        <name>dihydroxyacetone phosphate</name>
        <dbReference type="ChEBI" id="CHEBI:57642"/>
    </ligand>
</feature>